<dbReference type="EMBL" id="GEEE01018368">
    <property type="protein sequence ID" value="JAP44857.1"/>
    <property type="molecule type" value="Transcribed_RNA"/>
</dbReference>
<reference evidence="1" key="1">
    <citation type="submission" date="2016-01" db="EMBL/GenBank/DDBJ databases">
        <title>Reference transcriptome for the parasite Schistocephalus solidus: insights into the molecular evolution of parasitism.</title>
        <authorList>
            <person name="Hebert F.O."/>
            <person name="Grambauer S."/>
            <person name="Barber I."/>
            <person name="Landry C.R."/>
            <person name="Aubin-Horth N."/>
        </authorList>
    </citation>
    <scope>NUCLEOTIDE SEQUENCE</scope>
</reference>
<gene>
    <name evidence="1" type="ORF">TR112847</name>
</gene>
<sequence length="160" mass="17996">MEHAVKIVEIDGPNVTSPQRHTGVRVDDIGFIKRSFRQLIQGVFETTWFRTGLVSQSSFRSPLSHLLTDPLLCKMRYRIVTAVKVRSQNSLYDMRMPLCAVGLIPAASHAVAARPVRETRMTISGFSAVISSLYSTAGMDLAFQPRFFCQRTFLSPLIYL</sequence>
<dbReference type="AlphaFoldDB" id="A0A0X3P4W5"/>
<accession>A0A0X3P4W5</accession>
<name>A0A0X3P4W5_SCHSO</name>
<proteinExistence type="predicted"/>
<organism evidence="1">
    <name type="scientific">Schistocephalus solidus</name>
    <name type="common">Tapeworm</name>
    <dbReference type="NCBI Taxonomy" id="70667"/>
    <lineage>
        <taxon>Eukaryota</taxon>
        <taxon>Metazoa</taxon>
        <taxon>Spiralia</taxon>
        <taxon>Lophotrochozoa</taxon>
        <taxon>Platyhelminthes</taxon>
        <taxon>Cestoda</taxon>
        <taxon>Eucestoda</taxon>
        <taxon>Diphyllobothriidea</taxon>
        <taxon>Diphyllobothriidae</taxon>
        <taxon>Schistocephalus</taxon>
    </lineage>
</organism>
<protein>
    <submittedName>
        <fullName evidence="1">Uncharacterized protein</fullName>
    </submittedName>
</protein>
<evidence type="ECO:0000313" key="1">
    <source>
        <dbReference type="EMBL" id="JAP44857.1"/>
    </source>
</evidence>